<reference evidence="1 2" key="1">
    <citation type="submission" date="2019-04" db="EMBL/GenBank/DDBJ databases">
        <title>Microbes associate with the intestines of laboratory mice.</title>
        <authorList>
            <person name="Navarre W."/>
            <person name="Wong E."/>
            <person name="Huang K."/>
            <person name="Tropini C."/>
            <person name="Ng K."/>
            <person name="Yu B."/>
        </authorList>
    </citation>
    <scope>NUCLEOTIDE SEQUENCE [LARGE SCALE GENOMIC DNA]</scope>
    <source>
        <strain evidence="1 2">NM06_A21</strain>
    </source>
</reference>
<gene>
    <name evidence="1" type="ORF">E5333_07045</name>
</gene>
<dbReference type="EMBL" id="SRYD01000024">
    <property type="protein sequence ID" value="TGY74174.1"/>
    <property type="molecule type" value="Genomic_DNA"/>
</dbReference>
<evidence type="ECO:0000313" key="1">
    <source>
        <dbReference type="EMBL" id="TGY74174.1"/>
    </source>
</evidence>
<sequence length="113" mass="13163">MDTTTISFEDLMTSDKYNNDNSAVIVATIFDDNEDWEAVNDFLANQLGFSKDKNLIGVHRITGNILGDEGRTDYLLVFDNEDVPFNFMARLRFSDIKWTDDFIDNYKRDFIEE</sequence>
<organism evidence="1 2">
    <name type="scientific">Muribaculum intestinale</name>
    <dbReference type="NCBI Taxonomy" id="1796646"/>
    <lineage>
        <taxon>Bacteria</taxon>
        <taxon>Pseudomonadati</taxon>
        <taxon>Bacteroidota</taxon>
        <taxon>Bacteroidia</taxon>
        <taxon>Bacteroidales</taxon>
        <taxon>Muribaculaceae</taxon>
        <taxon>Muribaculum</taxon>
    </lineage>
</organism>
<dbReference type="Proteomes" id="UP000306630">
    <property type="component" value="Unassembled WGS sequence"/>
</dbReference>
<dbReference type="AlphaFoldDB" id="A0A4S2FXQ2"/>
<dbReference type="RefSeq" id="WP_135993163.1">
    <property type="nucleotide sequence ID" value="NZ_SRYD01000024.1"/>
</dbReference>
<proteinExistence type="predicted"/>
<evidence type="ECO:0000313" key="2">
    <source>
        <dbReference type="Proteomes" id="UP000306630"/>
    </source>
</evidence>
<accession>A0A4S2FXQ2</accession>
<comment type="caution">
    <text evidence="1">The sequence shown here is derived from an EMBL/GenBank/DDBJ whole genome shotgun (WGS) entry which is preliminary data.</text>
</comment>
<protein>
    <submittedName>
        <fullName evidence="1">Uncharacterized protein</fullName>
    </submittedName>
</protein>
<name>A0A4S2FXQ2_9BACT</name>